<sequence>MGSISIVILEELGNQKYILKCAVCGGSGEMSRDHDGHSPYVICSVCYGRGKVLVEVSGSLPFVTCAVCNGSGEMSRDHDGHSPYVICSACLGVGAQPITGGMELIR</sequence>
<reference evidence="1 2" key="1">
    <citation type="submission" date="2015-09" db="EMBL/GenBank/DDBJ databases">
        <title>A metagenomics-based metabolic model of nitrate-dependent anaerobic oxidation of methane by Methanoperedens-like archaea.</title>
        <authorList>
            <person name="Arshad A."/>
            <person name="Speth D.R."/>
            <person name="De Graaf R.M."/>
            <person name="Op Den Camp H.J."/>
            <person name="Jetten M.S."/>
            <person name="Welte C.U."/>
        </authorList>
    </citation>
    <scope>NUCLEOTIDE SEQUENCE [LARGE SCALE GENOMIC DNA]</scope>
</reference>
<protein>
    <submittedName>
        <fullName evidence="1">DnaJ central domain protein</fullName>
    </submittedName>
</protein>
<dbReference type="InterPro" id="IPR036410">
    <property type="entry name" value="HSP_DnaJ_Cys-rich_dom_sf"/>
</dbReference>
<evidence type="ECO:0000313" key="2">
    <source>
        <dbReference type="Proteomes" id="UP000050360"/>
    </source>
</evidence>
<proteinExistence type="predicted"/>
<organism evidence="1 2">
    <name type="scientific">Candidatus Methanoperedens nitratireducens</name>
    <dbReference type="NCBI Taxonomy" id="1392998"/>
    <lineage>
        <taxon>Archaea</taxon>
        <taxon>Methanobacteriati</taxon>
        <taxon>Methanobacteriota</taxon>
        <taxon>Stenosarchaea group</taxon>
        <taxon>Methanomicrobia</taxon>
        <taxon>Methanosarcinales</taxon>
        <taxon>ANME-2 cluster</taxon>
        <taxon>Candidatus Methanoperedentaceae</taxon>
        <taxon>Candidatus Methanoperedens</taxon>
    </lineage>
</organism>
<dbReference type="SUPFAM" id="SSF57938">
    <property type="entry name" value="DnaJ/Hsp40 cysteine-rich domain"/>
    <property type="match status" value="1"/>
</dbReference>
<dbReference type="Gene3D" id="2.10.230.10">
    <property type="entry name" value="Heat shock protein DnaJ, cysteine-rich domain"/>
    <property type="match status" value="1"/>
</dbReference>
<accession>A0A0P8C857</accession>
<name>A0A0P8C857_9EURY</name>
<evidence type="ECO:0000313" key="1">
    <source>
        <dbReference type="EMBL" id="KPQ42993.1"/>
    </source>
</evidence>
<dbReference type="EMBL" id="LKCM01000188">
    <property type="protein sequence ID" value="KPQ42993.1"/>
    <property type="molecule type" value="Genomic_DNA"/>
</dbReference>
<dbReference type="AlphaFoldDB" id="A0A0P8C857"/>
<gene>
    <name evidence="1" type="ORF">MPEBLZ_02452</name>
</gene>
<comment type="caution">
    <text evidence="1">The sequence shown here is derived from an EMBL/GenBank/DDBJ whole genome shotgun (WGS) entry which is preliminary data.</text>
</comment>
<dbReference type="Proteomes" id="UP000050360">
    <property type="component" value="Unassembled WGS sequence"/>
</dbReference>